<feature type="domain" description="Carrier" evidence="7">
    <location>
        <begin position="681"/>
        <end position="756"/>
    </location>
</feature>
<protein>
    <recommendedName>
        <fullName evidence="7">Carrier domain-containing protein</fullName>
    </recommendedName>
</protein>
<name>A0ABP8S2S1_9PSEU</name>
<reference evidence="9" key="1">
    <citation type="journal article" date="2019" name="Int. J. Syst. Evol. Microbiol.">
        <title>The Global Catalogue of Microorganisms (GCM) 10K type strain sequencing project: providing services to taxonomists for standard genome sequencing and annotation.</title>
        <authorList>
            <consortium name="The Broad Institute Genomics Platform"/>
            <consortium name="The Broad Institute Genome Sequencing Center for Infectious Disease"/>
            <person name="Wu L."/>
            <person name="Ma J."/>
        </authorList>
    </citation>
    <scope>NUCLEOTIDE SEQUENCE [LARGE SCALE GENOMIC DNA]</scope>
    <source>
        <strain evidence="9">JCM 17906</strain>
    </source>
</reference>
<dbReference type="Pfam" id="PF00550">
    <property type="entry name" value="PP-binding"/>
    <property type="match status" value="1"/>
</dbReference>
<comment type="similarity">
    <text evidence="2">Belongs to the ATP-dependent AMP-binding enzyme family.</text>
</comment>
<accession>A0ABP8S2S1</accession>
<dbReference type="InterPro" id="IPR036736">
    <property type="entry name" value="ACP-like_sf"/>
</dbReference>
<sequence>MTLVPPAPSRPVTRMADFTSLCAERADRPFPRPADLHDWSIRDAPQFWRALLDWSGLPWSGSAEKVLVGEDVESARFFPDVMLNHAECLLRPIPGVDDDAPALTSLHRDRPAERLTRGQLRDRVRVTATALARHGLGAGDRVVAVAANNATTAVAGLAVTALGATLATASPDVGVPALLGRFEQVDPSLLVLDRTLVPGDADALAAALVAGLPTVRTLMILDDLALPAESAVPVVRLSALVDAAAGAPPAAWPRLPFDHPLFVLFSSGTTGPPKPIVHGAGGTVLEHVKELALHTDLGPSDVLYFHATTTWMVWNWLLSALACGAHVVTYDGPILGPDTLWRIVADEGVTVLGTSPAYLQLCQDSGYRPRDGFDLSRLKRVACTGSVLHEWQYDWVAEAVGPVPVQSVSGGTDIIGCFLMGHPELPVRKGRSQVRSLGMDVAAVDELGREVVGEIGDLVCRRPFPSRPVGFLRDPAGERFHRSYFVDHPGMWTHGDLVDFDTDGTSRVHGRSDGVLNVGGVRIGPSEIYRTLRELPQILEAMAVEQRDPARSGPTRMVLLVRLAEGAVLDAALDRTIRRVLREQNSAAHVPSLVVAVPELPTTHNGKPSERAARDAVNGDRVANEAALRNPECLAVISRAVLERGGSVPAPRAEATPEAAPAAAPVSVAAPRSPDELDAVEVDETTLRSVLALLQEHLNLADIRPDDDFFDLGGSSALLVHILGRVKVGLGADVDIREFLARPTPEGLARAVVSARRAGSSTVKLLRPGQGRPVYLVCDVLGQLNSFHTLVSRLDTERPVYGLAPEVSREDGSRRSIAEVALDVTEQLAQAHPEGAFSLLGYSFGGLVAYEAAHHLAGRGREIAFLGLIDVASPEAVLSPAEIRAKRWSQRLDKVKVDAPGTAVRFARRRLGRPVATDVQGDPEMASYQQVFDAHLPARYRGAVVYYEAREQLPVIGSQLAVWRRSAPNMMVTPIPGNHESLLAEPAVSEVAARISATLR</sequence>
<dbReference type="Gene3D" id="3.40.50.12780">
    <property type="entry name" value="N-terminal domain of ligase-like"/>
    <property type="match status" value="1"/>
</dbReference>
<evidence type="ECO:0000256" key="3">
    <source>
        <dbReference type="ARBA" id="ARBA00022598"/>
    </source>
</evidence>
<dbReference type="PANTHER" id="PTHR42921">
    <property type="entry name" value="ACETOACETYL-COA SYNTHETASE"/>
    <property type="match status" value="1"/>
</dbReference>
<feature type="region of interest" description="Disordered" evidence="6">
    <location>
        <begin position="648"/>
        <end position="670"/>
    </location>
</feature>
<dbReference type="SUPFAM" id="SSF53474">
    <property type="entry name" value="alpha/beta-Hydrolases"/>
    <property type="match status" value="1"/>
</dbReference>
<evidence type="ECO:0000313" key="9">
    <source>
        <dbReference type="Proteomes" id="UP001501598"/>
    </source>
</evidence>
<dbReference type="PROSITE" id="PS00455">
    <property type="entry name" value="AMP_BINDING"/>
    <property type="match status" value="1"/>
</dbReference>
<dbReference type="Pfam" id="PF00975">
    <property type="entry name" value="Thioesterase"/>
    <property type="match status" value="1"/>
</dbReference>
<keyword evidence="5" id="KW-0067">ATP-binding</keyword>
<dbReference type="InterPro" id="IPR020802">
    <property type="entry name" value="TesA-like"/>
</dbReference>
<gene>
    <name evidence="8" type="ORF">GCM10023175_59760</name>
</gene>
<keyword evidence="9" id="KW-1185">Reference proteome</keyword>
<dbReference type="InterPro" id="IPR009081">
    <property type="entry name" value="PP-bd_ACP"/>
</dbReference>
<dbReference type="InterPro" id="IPR005914">
    <property type="entry name" value="Acac_CoA_synth"/>
</dbReference>
<evidence type="ECO:0000256" key="4">
    <source>
        <dbReference type="ARBA" id="ARBA00022741"/>
    </source>
</evidence>
<evidence type="ECO:0000256" key="2">
    <source>
        <dbReference type="ARBA" id="ARBA00006432"/>
    </source>
</evidence>
<keyword evidence="4" id="KW-0547">Nucleotide-binding</keyword>
<comment type="cofactor">
    <cofactor evidence="1">
        <name>pantetheine 4'-phosphate</name>
        <dbReference type="ChEBI" id="CHEBI:47942"/>
    </cofactor>
</comment>
<dbReference type="SMART" id="SM00824">
    <property type="entry name" value="PKS_TE"/>
    <property type="match status" value="1"/>
</dbReference>
<dbReference type="RefSeq" id="WP_345425983.1">
    <property type="nucleotide sequence ID" value="NZ_BAABGT010000099.1"/>
</dbReference>
<dbReference type="Pfam" id="PF00501">
    <property type="entry name" value="AMP-binding"/>
    <property type="match status" value="1"/>
</dbReference>
<dbReference type="Gene3D" id="3.40.50.1820">
    <property type="entry name" value="alpha/beta hydrolase"/>
    <property type="match status" value="1"/>
</dbReference>
<dbReference type="Gene3D" id="3.30.300.30">
    <property type="match status" value="1"/>
</dbReference>
<dbReference type="InterPro" id="IPR020845">
    <property type="entry name" value="AMP-binding_CS"/>
</dbReference>
<feature type="compositionally biased region" description="Low complexity" evidence="6">
    <location>
        <begin position="649"/>
        <end position="670"/>
    </location>
</feature>
<dbReference type="Proteomes" id="UP001501598">
    <property type="component" value="Unassembled WGS sequence"/>
</dbReference>
<evidence type="ECO:0000313" key="8">
    <source>
        <dbReference type="EMBL" id="GAA4556780.1"/>
    </source>
</evidence>
<evidence type="ECO:0000256" key="6">
    <source>
        <dbReference type="SAM" id="MobiDB-lite"/>
    </source>
</evidence>
<organism evidence="8 9">
    <name type="scientific">Pseudonocardia xishanensis</name>
    <dbReference type="NCBI Taxonomy" id="630995"/>
    <lineage>
        <taxon>Bacteria</taxon>
        <taxon>Bacillati</taxon>
        <taxon>Actinomycetota</taxon>
        <taxon>Actinomycetes</taxon>
        <taxon>Pseudonocardiales</taxon>
        <taxon>Pseudonocardiaceae</taxon>
        <taxon>Pseudonocardia</taxon>
    </lineage>
</organism>
<dbReference type="SUPFAM" id="SSF56801">
    <property type="entry name" value="Acetyl-CoA synthetase-like"/>
    <property type="match status" value="1"/>
</dbReference>
<comment type="caution">
    <text evidence="8">The sequence shown here is derived from an EMBL/GenBank/DDBJ whole genome shotgun (WGS) entry which is preliminary data.</text>
</comment>
<dbReference type="PROSITE" id="PS50075">
    <property type="entry name" value="CARRIER"/>
    <property type="match status" value="1"/>
</dbReference>
<dbReference type="NCBIfam" id="TIGR01217">
    <property type="entry name" value="ac_ac_CoA_syn"/>
    <property type="match status" value="1"/>
</dbReference>
<dbReference type="PANTHER" id="PTHR42921:SF1">
    <property type="entry name" value="ACETOACETYL-COA SYNTHETASE"/>
    <property type="match status" value="1"/>
</dbReference>
<dbReference type="Pfam" id="PF13193">
    <property type="entry name" value="AMP-binding_C"/>
    <property type="match status" value="1"/>
</dbReference>
<evidence type="ECO:0000256" key="1">
    <source>
        <dbReference type="ARBA" id="ARBA00001957"/>
    </source>
</evidence>
<keyword evidence="3" id="KW-0436">Ligase</keyword>
<evidence type="ECO:0000256" key="5">
    <source>
        <dbReference type="ARBA" id="ARBA00022840"/>
    </source>
</evidence>
<dbReference type="EMBL" id="BAABGT010000099">
    <property type="protein sequence ID" value="GAA4556780.1"/>
    <property type="molecule type" value="Genomic_DNA"/>
</dbReference>
<evidence type="ECO:0000259" key="7">
    <source>
        <dbReference type="PROSITE" id="PS50075"/>
    </source>
</evidence>
<proteinExistence type="inferred from homology"/>
<dbReference type="InterPro" id="IPR029058">
    <property type="entry name" value="AB_hydrolase_fold"/>
</dbReference>
<dbReference type="InterPro" id="IPR025110">
    <property type="entry name" value="AMP-bd_C"/>
</dbReference>
<dbReference type="InterPro" id="IPR000873">
    <property type="entry name" value="AMP-dep_synth/lig_dom"/>
</dbReference>
<dbReference type="SUPFAM" id="SSF47336">
    <property type="entry name" value="ACP-like"/>
    <property type="match status" value="1"/>
</dbReference>
<dbReference type="InterPro" id="IPR045851">
    <property type="entry name" value="AMP-bd_C_sf"/>
</dbReference>
<dbReference type="InterPro" id="IPR042099">
    <property type="entry name" value="ANL_N_sf"/>
</dbReference>
<dbReference type="InterPro" id="IPR001031">
    <property type="entry name" value="Thioesterase"/>
</dbReference>
<dbReference type="Gene3D" id="1.10.1200.10">
    <property type="entry name" value="ACP-like"/>
    <property type="match status" value="1"/>
</dbReference>